<proteinExistence type="predicted"/>
<comment type="caution">
    <text evidence="1">The sequence shown here is derived from an EMBL/GenBank/DDBJ whole genome shotgun (WGS) entry which is preliminary data.</text>
</comment>
<keyword evidence="2" id="KW-1185">Reference proteome</keyword>
<dbReference type="EMBL" id="CASHSV030000716">
    <property type="protein sequence ID" value="CAJ2673826.1"/>
    <property type="molecule type" value="Genomic_DNA"/>
</dbReference>
<reference evidence="1" key="1">
    <citation type="submission" date="2023-10" db="EMBL/GenBank/DDBJ databases">
        <authorList>
            <person name="Rodriguez Cubillos JULIANA M."/>
            <person name="De Vega J."/>
        </authorList>
    </citation>
    <scope>NUCLEOTIDE SEQUENCE</scope>
</reference>
<name>A0ACB0LXF0_TRIPR</name>
<evidence type="ECO:0000313" key="1">
    <source>
        <dbReference type="EMBL" id="CAJ2673826.1"/>
    </source>
</evidence>
<dbReference type="Proteomes" id="UP001177021">
    <property type="component" value="Unassembled WGS sequence"/>
</dbReference>
<accession>A0ACB0LXF0</accession>
<gene>
    <name evidence="1" type="ORF">MILVUS5_LOCUS37236</name>
</gene>
<evidence type="ECO:0000313" key="2">
    <source>
        <dbReference type="Proteomes" id="UP001177021"/>
    </source>
</evidence>
<sequence>MGDRVDVLETRMGTVDNTLAELVRQMQTHSTQMQDHYTQMQHNSNVLAKLSEQMLKLTQKDGNEGETSVNNSSQGESRLAGKKVKLPLFDGEDPVAWITRAEIYFDVQNTVDEMRVKLARLSMEGSTIHWFNLLMETEDDLSWEKLKRALIARYGGRRLENPFEELSTLKQRGTVEEFVESFELLSSQVGRLPEEQYLGYFMSGLKPQIRRRVRTLNPRNRMEMMRIAKDVEGELKDDDDDDAERRLDKKNNFERMGLRDWAGSGRNKNGSQSKDTMRLSNAGGSYPNSKMGSTASNASSSMSSTARNSEGKQRSGASDRWKGVRSYQNSEVEERRSKGLCFKCGGKWHPTMHKCPERSLRVLILGEGETMNEEGEIVNMEDVEAESDEDEEVECKLMGVLGSMGESHTMKVEGRIQNVDLLVLIDSGASHNFISPKVTTALGLVITPTPTRNIKLGDGHKVSTKGICEGVMMKMGESEVVVDAYVLELGGMDMVLGVSWLSTLGKVVMDWKAMTMQFTSNDKEVQLQGLCNKMIKQSYLNSYLEDTYRREVLNSWWSQVNAMETTTEANVHQSFNCILDQFAEVFSDHIQLPPIRSQVHHINLQPGHGAINVRPYRYPHHQKEEIEKQVAELLAAGVIRPSMSSFSSPVILVKKKDKSWRMCVDYRALNKATIPDKYPIPIVDELLDELYGATIFSKIDLKSGYHQIRMHEKDIDKTAFRTHNGHYEYLVMPFGLMNAPATFQATMNDIFRPYLRKFVLVFFYDILIYSKDVEEHKKHLQSVLSVLVDNCFVANKAKCQFGSRQVDYLGHIISGEGVAVDPIKVQCILNWPKPTNVKGVRGFLGLTGYYRKFVKNYGKIAKPLTELTKKDNFHWGIEAEKAFEELKHIMTSPPVLILPNFSIPFEVECDAAGRGIGAVLMQHKQPIAFFSKALSDGNLSKSVYEKELMALVLSIQHWRHYLLGREFIVYTDHKSLKHFLQQRVSSPDQQCWLAKLLGYQFEVKYKPGIENRAADALSRCVDVGEMNTIISFPLWSDRQQLLDELAQDVYIQKLAQEVQNSSTSKPGFHIKQGVLLYHDRLVISPNSPSIPWLLEEFHNTPSGGHSGFLRTYRRLADSLYWVGMQKSVRDYVRSCDVCQRQKYSATSPGGLLQPLPIPNNVWEDLSIDFITGLPKSKGYEAILVVVDRLSKYSHFILLKHPYTAKTIAEIFMKEVVRLHGIPNSIISDRDPLFVSHFWLELFKLQGTKLKMSSAYHPETDGQTEVINRCLESYLRCFIADHPKTWSFWVSWAEYWYNSTFHISIGKTPFEVVYGRKPPPLLRFLSNETKVAAVALDLSERDEALNQLKLHLLRAQEQMAIYANKKRRDLSFEEGEWVFLKLRPHRQHSVVRRIHQKLAARFYGPFQIIKKVGVVAYKLNLPPESRIHPVFHVSLLKRAVGNYQVQGDLPKDLEIAEEDDIYPEKILGTRSIMQGDTEIQQSLVQWKNKSAEDVTWESNEVLRGQFPQFCLEDKAFSKEGGVDRNTNAEVGLEEFGPKPRVWKFYARKKTKIRNNDVAKKLVI</sequence>
<protein>
    <submittedName>
        <fullName evidence="1">Uncharacterized protein</fullName>
    </submittedName>
</protein>
<organism evidence="1 2">
    <name type="scientific">Trifolium pratense</name>
    <name type="common">Red clover</name>
    <dbReference type="NCBI Taxonomy" id="57577"/>
    <lineage>
        <taxon>Eukaryota</taxon>
        <taxon>Viridiplantae</taxon>
        <taxon>Streptophyta</taxon>
        <taxon>Embryophyta</taxon>
        <taxon>Tracheophyta</taxon>
        <taxon>Spermatophyta</taxon>
        <taxon>Magnoliopsida</taxon>
        <taxon>eudicotyledons</taxon>
        <taxon>Gunneridae</taxon>
        <taxon>Pentapetalae</taxon>
        <taxon>rosids</taxon>
        <taxon>fabids</taxon>
        <taxon>Fabales</taxon>
        <taxon>Fabaceae</taxon>
        <taxon>Papilionoideae</taxon>
        <taxon>50 kb inversion clade</taxon>
        <taxon>NPAAA clade</taxon>
        <taxon>Hologalegina</taxon>
        <taxon>IRL clade</taxon>
        <taxon>Trifolieae</taxon>
        <taxon>Trifolium</taxon>
    </lineage>
</organism>